<dbReference type="KEGG" id="lmat:92511822"/>
<dbReference type="AlphaFoldDB" id="A0A836KE27"/>
<reference evidence="2 3" key="1">
    <citation type="submission" date="2021-03" db="EMBL/GenBank/DDBJ databases">
        <title>Leishmania (Mundinia) martiniquensis Genome sequencing and assembly.</title>
        <authorList>
            <person name="Almutairi H."/>
            <person name="Gatherer D."/>
        </authorList>
    </citation>
    <scope>NUCLEOTIDE SEQUENCE [LARGE SCALE GENOMIC DNA]</scope>
    <source>
        <strain evidence="2">LSCM1</strain>
    </source>
</reference>
<dbReference type="GeneID" id="92511822"/>
<dbReference type="OrthoDB" id="262635at2759"/>
<protein>
    <submittedName>
        <fullName evidence="2">Uncharacterized protein</fullName>
    </submittedName>
</protein>
<name>A0A836KE27_9TRYP</name>
<dbReference type="RefSeq" id="XP_067175859.1">
    <property type="nucleotide sequence ID" value="XM_067319310.1"/>
</dbReference>
<proteinExistence type="predicted"/>
<evidence type="ECO:0000256" key="1">
    <source>
        <dbReference type="SAM" id="MobiDB-lite"/>
    </source>
</evidence>
<comment type="caution">
    <text evidence="2">The sequence shown here is derived from an EMBL/GenBank/DDBJ whole genome shotgun (WGS) entry which is preliminary data.</text>
</comment>
<feature type="region of interest" description="Disordered" evidence="1">
    <location>
        <begin position="1"/>
        <end position="77"/>
    </location>
</feature>
<dbReference type="Proteomes" id="UP000673552">
    <property type="component" value="Chromosome 32"/>
</dbReference>
<dbReference type="EMBL" id="JAFEUZ010000032">
    <property type="protein sequence ID" value="KAG5470466.1"/>
    <property type="molecule type" value="Genomic_DNA"/>
</dbReference>
<evidence type="ECO:0000313" key="3">
    <source>
        <dbReference type="Proteomes" id="UP000673552"/>
    </source>
</evidence>
<accession>A0A836KE27</accession>
<gene>
    <name evidence="2" type="ORF">LSCM1_01710</name>
</gene>
<keyword evidence="3" id="KW-1185">Reference proteome</keyword>
<feature type="compositionally biased region" description="Basic and acidic residues" evidence="1">
    <location>
        <begin position="46"/>
        <end position="62"/>
    </location>
</feature>
<evidence type="ECO:0000313" key="2">
    <source>
        <dbReference type="EMBL" id="KAG5470466.1"/>
    </source>
</evidence>
<sequence>MGCEESSMKGGEGMKVGLRESRPSNGNVKAGADEASKRTASSNGSGDRDNAAAGKAAEKAERTPNATGASDTSEKCLRKTVQPGASDSLVAFVPVTSAADAHPQPQAAGVDLSRSGSGANEELNGSFCVDLSGSFRMSYSNKGDMLPNTRMPERRRSRFTSPKLLATVSPHPSDNDLVLICTDCGMDISENCELILCALTGKAHV</sequence>
<organism evidence="2 3">
    <name type="scientific">Leishmania martiniquensis</name>
    <dbReference type="NCBI Taxonomy" id="1580590"/>
    <lineage>
        <taxon>Eukaryota</taxon>
        <taxon>Discoba</taxon>
        <taxon>Euglenozoa</taxon>
        <taxon>Kinetoplastea</taxon>
        <taxon>Metakinetoplastina</taxon>
        <taxon>Trypanosomatida</taxon>
        <taxon>Trypanosomatidae</taxon>
        <taxon>Leishmaniinae</taxon>
        <taxon>Leishmania</taxon>
    </lineage>
</organism>